<dbReference type="Gene3D" id="1.10.1220.10">
    <property type="entry name" value="Met repressor-like"/>
    <property type="match status" value="1"/>
</dbReference>
<dbReference type="InterPro" id="IPR005569">
    <property type="entry name" value="Arc_DNA-bd_dom"/>
</dbReference>
<accession>A0ABD5H603</accession>
<dbReference type="EMBL" id="JAWPAZ010000007">
    <property type="protein sequence ID" value="MDW2635880.1"/>
    <property type="molecule type" value="Genomic_DNA"/>
</dbReference>
<dbReference type="Proteomes" id="UP001269984">
    <property type="component" value="Unassembled WGS sequence"/>
</dbReference>
<gene>
    <name evidence="2" type="ORF">RYZ90_18705</name>
</gene>
<evidence type="ECO:0000313" key="3">
    <source>
        <dbReference type="Proteomes" id="UP001269984"/>
    </source>
</evidence>
<dbReference type="AlphaFoldDB" id="A0ABD5H603"/>
<dbReference type="GO" id="GO:0043565">
    <property type="term" value="F:sequence-specific DNA binding"/>
    <property type="evidence" value="ECO:0007669"/>
    <property type="project" value="UniProtKB-ARBA"/>
</dbReference>
<dbReference type="SUPFAM" id="SSF47598">
    <property type="entry name" value="Ribbon-helix-helix"/>
    <property type="match status" value="1"/>
</dbReference>
<evidence type="ECO:0000313" key="2">
    <source>
        <dbReference type="EMBL" id="MDW2635880.1"/>
    </source>
</evidence>
<reference evidence="2 3" key="1">
    <citation type="submission" date="2023-10" db="EMBL/GenBank/DDBJ databases">
        <title>Fecal carriage and genetic characteristics of carbapenem-resistant Enterobacterales among healthy adults from four provinces of China.</title>
        <authorList>
            <person name="Li Y."/>
            <person name="Zhang R."/>
        </authorList>
    </citation>
    <scope>NUCLEOTIDE SEQUENCE [LARGE SCALE GENOMIC DNA]</scope>
    <source>
        <strain evidence="2 3">HN-71</strain>
    </source>
</reference>
<keyword evidence="2" id="KW-0238">DNA-binding</keyword>
<dbReference type="InterPro" id="IPR013321">
    <property type="entry name" value="Arc_rbn_hlx_hlx"/>
</dbReference>
<dbReference type="RefSeq" id="WP_103848801.1">
    <property type="nucleotide sequence ID" value="NZ_CADCYR010000028.1"/>
</dbReference>
<feature type="domain" description="Arc-like DNA binding" evidence="1">
    <location>
        <begin position="7"/>
        <end position="53"/>
    </location>
</feature>
<evidence type="ECO:0000259" key="1">
    <source>
        <dbReference type="Pfam" id="PF03869"/>
    </source>
</evidence>
<dbReference type="Pfam" id="PF03869">
    <property type="entry name" value="Arc"/>
    <property type="match status" value="1"/>
</dbReference>
<proteinExistence type="predicted"/>
<comment type="caution">
    <text evidence="2">The sequence shown here is derived from an EMBL/GenBank/DDBJ whole genome shotgun (WGS) entry which is preliminary data.</text>
</comment>
<sequence length="84" mass="9891">MYSKYDEAQFHLRLTHELHAKIKQRAKMNNRSINAEIVATMEESLSRPSPITGFRDDAEREADSVSREVQKLVFDKLAEHYRKK</sequence>
<name>A0ABD5H603_9ENTR</name>
<organism evidence="2 3">
    <name type="scientific">Citrobacter portucalensis</name>
    <dbReference type="NCBI Taxonomy" id="1639133"/>
    <lineage>
        <taxon>Bacteria</taxon>
        <taxon>Pseudomonadati</taxon>
        <taxon>Pseudomonadota</taxon>
        <taxon>Gammaproteobacteria</taxon>
        <taxon>Enterobacterales</taxon>
        <taxon>Enterobacteriaceae</taxon>
        <taxon>Citrobacter</taxon>
        <taxon>Citrobacter freundii complex</taxon>
    </lineage>
</organism>
<protein>
    <submittedName>
        <fullName evidence="2">Arc family DNA-binding protein</fullName>
    </submittedName>
</protein>
<dbReference type="InterPro" id="IPR010985">
    <property type="entry name" value="Ribbon_hlx_hlx"/>
</dbReference>